<evidence type="ECO:0000256" key="1">
    <source>
        <dbReference type="SAM" id="Phobius"/>
    </source>
</evidence>
<dbReference type="AlphaFoldDB" id="A0A9X0HHC6"/>
<reference evidence="2 3" key="1">
    <citation type="submission" date="2015-11" db="EMBL/GenBank/DDBJ databases">
        <title>Solirubrum puertoriconensis gen. nov. an environmental bacteria isolated in Puerto Rico.</title>
        <authorList>
            <person name="Cuebas-Irizarry M.F."/>
            <person name="Montalvo-Rodriguez R."/>
        </authorList>
    </citation>
    <scope>NUCLEOTIDE SEQUENCE [LARGE SCALE GENOMIC DNA]</scope>
    <source>
        <strain evidence="2 3">MC1A</strain>
    </source>
</reference>
<feature type="transmembrane region" description="Helical" evidence="1">
    <location>
        <begin position="89"/>
        <end position="108"/>
    </location>
</feature>
<accession>A0A9X0HHC6</accession>
<name>A0A9X0HHC6_SOLP1</name>
<evidence type="ECO:0000313" key="2">
    <source>
        <dbReference type="EMBL" id="KUG05875.1"/>
    </source>
</evidence>
<keyword evidence="1" id="KW-0812">Transmembrane</keyword>
<proteinExistence type="predicted"/>
<keyword evidence="1" id="KW-0472">Membrane</keyword>
<comment type="caution">
    <text evidence="2">The sequence shown here is derived from an EMBL/GenBank/DDBJ whole genome shotgun (WGS) entry which is preliminary data.</text>
</comment>
<dbReference type="RefSeq" id="WP_059071569.1">
    <property type="nucleotide sequence ID" value="NZ_LNAL01000008.1"/>
</dbReference>
<dbReference type="Proteomes" id="UP000054223">
    <property type="component" value="Unassembled WGS sequence"/>
</dbReference>
<feature type="transmembrane region" description="Helical" evidence="1">
    <location>
        <begin position="14"/>
        <end position="36"/>
    </location>
</feature>
<sequence length="109" mass="12286">MATDVQPNSDGSKAFLAGLAGFVAFEVLAYFLLSWVVSGLGESNQFQPENTIVRNWVKTTAFLLLHLALMIAALLVLSNMLPRQYRGQIMRWFLLSLVTMFFLLWPLFG</sequence>
<evidence type="ECO:0000313" key="3">
    <source>
        <dbReference type="Proteomes" id="UP000054223"/>
    </source>
</evidence>
<dbReference type="OrthoDB" id="853582at2"/>
<feature type="transmembrane region" description="Helical" evidence="1">
    <location>
        <begin position="56"/>
        <end position="77"/>
    </location>
</feature>
<dbReference type="EMBL" id="LNAL01000008">
    <property type="protein sequence ID" value="KUG05875.1"/>
    <property type="molecule type" value="Genomic_DNA"/>
</dbReference>
<protein>
    <submittedName>
        <fullName evidence="2">Uncharacterized protein</fullName>
    </submittedName>
</protein>
<gene>
    <name evidence="2" type="ORF">ASU33_00355</name>
</gene>
<keyword evidence="1" id="KW-1133">Transmembrane helix</keyword>
<keyword evidence="3" id="KW-1185">Reference proteome</keyword>
<organism evidence="2 3">
    <name type="scientific">Solirubrum puertoriconensis</name>
    <dbReference type="NCBI Taxonomy" id="1751427"/>
    <lineage>
        <taxon>Bacteria</taxon>
        <taxon>Pseudomonadati</taxon>
        <taxon>Bacteroidota</taxon>
        <taxon>Cytophagia</taxon>
        <taxon>Cytophagales</taxon>
    </lineage>
</organism>